<name>A0A933L1Y8_9HYPH</name>
<protein>
    <submittedName>
        <fullName evidence="1">Phage tail assembly chaperone</fullName>
    </submittedName>
</protein>
<evidence type="ECO:0000313" key="2">
    <source>
        <dbReference type="Proteomes" id="UP000782610"/>
    </source>
</evidence>
<gene>
    <name evidence="1" type="ORF">HY834_12020</name>
</gene>
<dbReference type="EMBL" id="JACRAF010000032">
    <property type="protein sequence ID" value="MBI4922468.1"/>
    <property type="molecule type" value="Genomic_DNA"/>
</dbReference>
<dbReference type="InterPro" id="IPR011739">
    <property type="entry name" value="GTA_rcc01693"/>
</dbReference>
<accession>A0A933L1Y8</accession>
<sequence length="63" mass="7011">MTAFPWSDAMRLGFGVLKLSSKEFWGLTPRELAAAFEALSGVRPGAPDRGRLDKLMERFPDGR</sequence>
<reference evidence="1" key="1">
    <citation type="submission" date="2020-07" db="EMBL/GenBank/DDBJ databases">
        <title>Huge and variable diversity of episymbiotic CPR bacteria and DPANN archaea in groundwater ecosystems.</title>
        <authorList>
            <person name="He C.Y."/>
            <person name="Keren R."/>
            <person name="Whittaker M."/>
            <person name="Farag I.F."/>
            <person name="Doudna J."/>
            <person name="Cate J.H.D."/>
            <person name="Banfield J.F."/>
        </authorList>
    </citation>
    <scope>NUCLEOTIDE SEQUENCE</scope>
    <source>
        <strain evidence="1">NC_groundwater_1586_Pr3_B-0.1um_66_15</strain>
    </source>
</reference>
<dbReference type="AlphaFoldDB" id="A0A933L1Y8"/>
<evidence type="ECO:0000313" key="1">
    <source>
        <dbReference type="EMBL" id="MBI4922468.1"/>
    </source>
</evidence>
<dbReference type="NCBIfam" id="TIGR02216">
    <property type="entry name" value="phage_TIGR02216"/>
    <property type="match status" value="1"/>
</dbReference>
<proteinExistence type="predicted"/>
<organism evidence="1 2">
    <name type="scientific">Devosia nanyangense</name>
    <dbReference type="NCBI Taxonomy" id="1228055"/>
    <lineage>
        <taxon>Bacteria</taxon>
        <taxon>Pseudomonadati</taxon>
        <taxon>Pseudomonadota</taxon>
        <taxon>Alphaproteobacteria</taxon>
        <taxon>Hyphomicrobiales</taxon>
        <taxon>Devosiaceae</taxon>
        <taxon>Devosia</taxon>
    </lineage>
</organism>
<comment type="caution">
    <text evidence="1">The sequence shown here is derived from an EMBL/GenBank/DDBJ whole genome shotgun (WGS) entry which is preliminary data.</text>
</comment>
<dbReference type="Proteomes" id="UP000782610">
    <property type="component" value="Unassembled WGS sequence"/>
</dbReference>
<dbReference type="Pfam" id="PF09550">
    <property type="entry name" value="Phage_TAC_6"/>
    <property type="match status" value="1"/>
</dbReference>
<dbReference type="InterPro" id="IPR019056">
    <property type="entry name" value="Phage_TAC_6"/>
</dbReference>